<sequence length="80" mass="9086">MISQLAQRLSQELQDAIPFISGLIPKKELQIGLQAALSKLNLVTREEFDAQTAVLQRTRQKLEALELRCAEIEQKLNQPE</sequence>
<comment type="subcellular location">
    <subcellularLocation>
        <location evidence="1">Cytoplasm</location>
    </subcellularLocation>
</comment>
<comment type="similarity">
    <text evidence="1">Belongs to the UbiK family.</text>
</comment>
<dbReference type="HAMAP" id="MF_02216">
    <property type="entry name" value="UbiK"/>
    <property type="match status" value="1"/>
</dbReference>
<name>A0ABQ3B9M2_9GAMM</name>
<keyword evidence="1" id="KW-0831">Ubiquinone biosynthesis</keyword>
<evidence type="ECO:0000313" key="3">
    <source>
        <dbReference type="Proteomes" id="UP000619761"/>
    </source>
</evidence>
<keyword evidence="1" id="KW-0963">Cytoplasm</keyword>
<dbReference type="PANTHER" id="PTHR38040:SF1">
    <property type="entry name" value="UBIQUINONE BIOSYNTHESIS ACCESSORY FACTOR UBIK"/>
    <property type="match status" value="1"/>
</dbReference>
<comment type="caution">
    <text evidence="2">The sequence shown here is derived from an EMBL/GenBank/DDBJ whole genome shotgun (WGS) entry which is preliminary data.</text>
</comment>
<dbReference type="Pfam" id="PF04380">
    <property type="entry name" value="BMFP"/>
    <property type="match status" value="1"/>
</dbReference>
<dbReference type="EMBL" id="BMYZ01000003">
    <property type="protein sequence ID" value="GGY82114.1"/>
    <property type="molecule type" value="Genomic_DNA"/>
</dbReference>
<comment type="function">
    <text evidence="1">Required for efficient ubiquinone (coenzyme Q) biosynthesis. UbiK is probably an accessory factor of Ubi enzymes and facilitates ubiquinone biosynthesis by acting as an assembly factor, a targeting factor, or both.</text>
</comment>
<keyword evidence="3" id="KW-1185">Reference proteome</keyword>
<proteinExistence type="inferred from homology"/>
<protein>
    <recommendedName>
        <fullName evidence="1">Ubiquinone biosynthesis accessory factor UbiK</fullName>
    </recommendedName>
</protein>
<organism evidence="2 3">
    <name type="scientific">Cellvibrio zantedeschiae</name>
    <dbReference type="NCBI Taxonomy" id="1237077"/>
    <lineage>
        <taxon>Bacteria</taxon>
        <taxon>Pseudomonadati</taxon>
        <taxon>Pseudomonadota</taxon>
        <taxon>Gammaproteobacteria</taxon>
        <taxon>Cellvibrionales</taxon>
        <taxon>Cellvibrionaceae</taxon>
        <taxon>Cellvibrio</taxon>
    </lineage>
</organism>
<dbReference type="Proteomes" id="UP000619761">
    <property type="component" value="Unassembled WGS sequence"/>
</dbReference>
<reference evidence="3" key="1">
    <citation type="journal article" date="2019" name="Int. J. Syst. Evol. Microbiol.">
        <title>The Global Catalogue of Microorganisms (GCM) 10K type strain sequencing project: providing services to taxonomists for standard genome sequencing and annotation.</title>
        <authorList>
            <consortium name="The Broad Institute Genomics Platform"/>
            <consortium name="The Broad Institute Genome Sequencing Center for Infectious Disease"/>
            <person name="Wu L."/>
            <person name="Ma J."/>
        </authorList>
    </citation>
    <scope>NUCLEOTIDE SEQUENCE [LARGE SCALE GENOMIC DNA]</scope>
    <source>
        <strain evidence="3">KCTC 32239</strain>
    </source>
</reference>
<feature type="coiled-coil region" evidence="1">
    <location>
        <begin position="48"/>
        <end position="75"/>
    </location>
</feature>
<evidence type="ECO:0000313" key="2">
    <source>
        <dbReference type="EMBL" id="GGY82114.1"/>
    </source>
</evidence>
<dbReference type="RefSeq" id="WP_189419815.1">
    <property type="nucleotide sequence ID" value="NZ_BMYZ01000003.1"/>
</dbReference>
<evidence type="ECO:0000256" key="1">
    <source>
        <dbReference type="HAMAP-Rule" id="MF_02216"/>
    </source>
</evidence>
<dbReference type="InterPro" id="IPR007475">
    <property type="entry name" value="UbiK"/>
</dbReference>
<gene>
    <name evidence="1" type="primary">ubiK</name>
    <name evidence="2" type="ORF">GCM10011613_28540</name>
</gene>
<comment type="pathway">
    <text evidence="1">Cofactor biosynthesis; ubiquinone biosynthesis.</text>
</comment>
<accession>A0ABQ3B9M2</accession>
<dbReference type="PANTHER" id="PTHR38040">
    <property type="entry name" value="UBIQUINONE BIOSYNTHESIS ACCESSORY FACTOR UBIK"/>
    <property type="match status" value="1"/>
</dbReference>
<keyword evidence="1" id="KW-0175">Coiled coil</keyword>